<comment type="function">
    <text evidence="15">Plays a critical role in recombination and DNA repair. Helps process Holliday junction intermediates to mature products by catalyzing branch migration. Has replication fork regression activity, unwinds stalled or blocked replication forks to make a HJ that can be resolved. Has a DNA unwinding activity characteristic of a DNA helicase with 3'-5' polarity.</text>
</comment>
<evidence type="ECO:0000256" key="2">
    <source>
        <dbReference type="ARBA" id="ARBA00017846"/>
    </source>
</evidence>
<protein>
    <recommendedName>
        <fullName evidence="2 15">ATP-dependent DNA helicase RecG</fullName>
        <ecNumber evidence="13 15">5.6.2.4</ecNumber>
    </recommendedName>
</protein>
<dbReference type="InterPro" id="IPR011545">
    <property type="entry name" value="DEAD/DEAH_box_helicase_dom"/>
</dbReference>
<reference evidence="19" key="1">
    <citation type="journal article" date="2019" name="Int. J. Syst. Evol. Microbiol.">
        <title>The Global Catalogue of Microorganisms (GCM) 10K type strain sequencing project: providing services to taxonomists for standard genome sequencing and annotation.</title>
        <authorList>
            <consortium name="The Broad Institute Genomics Platform"/>
            <consortium name="The Broad Institute Genome Sequencing Center for Infectious Disease"/>
            <person name="Wu L."/>
            <person name="Ma J."/>
        </authorList>
    </citation>
    <scope>NUCLEOTIDE SEQUENCE [LARGE SCALE GENOMIC DNA]</scope>
    <source>
        <strain evidence="19">CGMCC 1.8985</strain>
    </source>
</reference>
<keyword evidence="7 15" id="KW-0067">ATP-binding</keyword>
<comment type="catalytic activity">
    <reaction evidence="14 15">
        <text>ATP + H2O = ADP + phosphate + H(+)</text>
        <dbReference type="Rhea" id="RHEA:13065"/>
        <dbReference type="ChEBI" id="CHEBI:15377"/>
        <dbReference type="ChEBI" id="CHEBI:15378"/>
        <dbReference type="ChEBI" id="CHEBI:30616"/>
        <dbReference type="ChEBI" id="CHEBI:43474"/>
        <dbReference type="ChEBI" id="CHEBI:456216"/>
        <dbReference type="EC" id="5.6.2.4"/>
    </reaction>
</comment>
<evidence type="ECO:0000256" key="13">
    <source>
        <dbReference type="ARBA" id="ARBA00034808"/>
    </source>
</evidence>
<dbReference type="Gene3D" id="3.40.50.300">
    <property type="entry name" value="P-loop containing nucleotide triphosphate hydrolases"/>
    <property type="match status" value="2"/>
</dbReference>
<keyword evidence="11" id="KW-0413">Isomerase</keyword>
<accession>A0ABQ2E6X5</accession>
<dbReference type="InterPro" id="IPR004609">
    <property type="entry name" value="ATP-dep_DNA_helicase_RecG"/>
</dbReference>
<dbReference type="SMART" id="SM00487">
    <property type="entry name" value="DEXDc"/>
    <property type="match status" value="1"/>
</dbReference>
<evidence type="ECO:0000256" key="5">
    <source>
        <dbReference type="ARBA" id="ARBA00022801"/>
    </source>
</evidence>
<evidence type="ECO:0000256" key="11">
    <source>
        <dbReference type="ARBA" id="ARBA00023235"/>
    </source>
</evidence>
<dbReference type="SMART" id="SM00490">
    <property type="entry name" value="HELICc"/>
    <property type="match status" value="1"/>
</dbReference>
<dbReference type="InterPro" id="IPR001650">
    <property type="entry name" value="Helicase_C-like"/>
</dbReference>
<proteinExistence type="inferred from homology"/>
<keyword evidence="9 15" id="KW-0233">DNA recombination</keyword>
<comment type="similarity">
    <text evidence="1 15">Belongs to the helicase family. RecG subfamily.</text>
</comment>
<evidence type="ECO:0000256" key="14">
    <source>
        <dbReference type="ARBA" id="ARBA00048988"/>
    </source>
</evidence>
<keyword evidence="6 15" id="KW-0347">Helicase</keyword>
<feature type="domain" description="Helicase C-terminal" evidence="17">
    <location>
        <begin position="495"/>
        <end position="641"/>
    </location>
</feature>
<evidence type="ECO:0000256" key="4">
    <source>
        <dbReference type="ARBA" id="ARBA00022763"/>
    </source>
</evidence>
<dbReference type="PANTHER" id="PTHR47964">
    <property type="entry name" value="ATP-DEPENDENT DNA HELICASE HOMOLOG RECG, CHLOROPLASTIC"/>
    <property type="match status" value="1"/>
</dbReference>
<evidence type="ECO:0000256" key="9">
    <source>
        <dbReference type="ARBA" id="ARBA00023172"/>
    </source>
</evidence>
<dbReference type="CDD" id="cd17992">
    <property type="entry name" value="DEXHc_RecG"/>
    <property type="match status" value="1"/>
</dbReference>
<dbReference type="PANTHER" id="PTHR47964:SF1">
    <property type="entry name" value="ATP-DEPENDENT DNA HELICASE HOMOLOG RECG, CHLOROPLASTIC"/>
    <property type="match status" value="1"/>
</dbReference>
<organism evidence="18 19">
    <name type="scientific">Luteimonas terricola</name>
    <dbReference type="NCBI Taxonomy" id="645597"/>
    <lineage>
        <taxon>Bacteria</taxon>
        <taxon>Pseudomonadati</taxon>
        <taxon>Pseudomonadota</taxon>
        <taxon>Gammaproteobacteria</taxon>
        <taxon>Lysobacterales</taxon>
        <taxon>Lysobacteraceae</taxon>
        <taxon>Luteimonas</taxon>
    </lineage>
</organism>
<keyword evidence="8" id="KW-0238">DNA-binding</keyword>
<dbReference type="SUPFAM" id="SSF52540">
    <property type="entry name" value="P-loop containing nucleoside triphosphate hydrolases"/>
    <property type="match status" value="2"/>
</dbReference>
<evidence type="ECO:0000313" key="18">
    <source>
        <dbReference type="EMBL" id="GGJ98869.1"/>
    </source>
</evidence>
<dbReference type="InterPro" id="IPR033454">
    <property type="entry name" value="RecG_wedge"/>
</dbReference>
<dbReference type="InterPro" id="IPR045562">
    <property type="entry name" value="RecG_dom3_C"/>
</dbReference>
<dbReference type="NCBIfam" id="TIGR00643">
    <property type="entry name" value="recG"/>
    <property type="match status" value="1"/>
</dbReference>
<dbReference type="InterPro" id="IPR012340">
    <property type="entry name" value="NA-bd_OB-fold"/>
</dbReference>
<evidence type="ECO:0000256" key="8">
    <source>
        <dbReference type="ARBA" id="ARBA00023125"/>
    </source>
</evidence>
<gene>
    <name evidence="18" type="primary">recG</name>
    <name evidence="18" type="ORF">GCM10011394_04900</name>
</gene>
<keyword evidence="19" id="KW-1185">Reference proteome</keyword>
<evidence type="ECO:0000256" key="1">
    <source>
        <dbReference type="ARBA" id="ARBA00007504"/>
    </source>
</evidence>
<evidence type="ECO:0000259" key="16">
    <source>
        <dbReference type="PROSITE" id="PS51192"/>
    </source>
</evidence>
<evidence type="ECO:0000256" key="7">
    <source>
        <dbReference type="ARBA" id="ARBA00022840"/>
    </source>
</evidence>
<keyword evidence="3 15" id="KW-0547">Nucleotide-binding</keyword>
<keyword evidence="4 15" id="KW-0227">DNA damage</keyword>
<dbReference type="EC" id="5.6.2.4" evidence="13 15"/>
<evidence type="ECO:0000313" key="19">
    <source>
        <dbReference type="Proteomes" id="UP000599009"/>
    </source>
</evidence>
<dbReference type="NCBIfam" id="NF008163">
    <property type="entry name" value="PRK10917.1-1"/>
    <property type="match status" value="1"/>
</dbReference>
<dbReference type="Pfam" id="PF00270">
    <property type="entry name" value="DEAD"/>
    <property type="match status" value="1"/>
</dbReference>
<dbReference type="InterPro" id="IPR047112">
    <property type="entry name" value="RecG/Mfd"/>
</dbReference>
<dbReference type="InterPro" id="IPR014001">
    <property type="entry name" value="Helicase_ATP-bd"/>
</dbReference>
<feature type="domain" description="Helicase ATP-binding" evidence="16">
    <location>
        <begin position="297"/>
        <end position="462"/>
    </location>
</feature>
<dbReference type="CDD" id="cd04488">
    <property type="entry name" value="RecG_wedge_OBF"/>
    <property type="match status" value="1"/>
</dbReference>
<dbReference type="PROSITE" id="PS51194">
    <property type="entry name" value="HELICASE_CTER"/>
    <property type="match status" value="1"/>
</dbReference>
<keyword evidence="10 15" id="KW-0234">DNA repair</keyword>
<dbReference type="PROSITE" id="PS51192">
    <property type="entry name" value="HELICASE_ATP_BIND_1"/>
    <property type="match status" value="1"/>
</dbReference>
<dbReference type="GO" id="GO:0004386">
    <property type="term" value="F:helicase activity"/>
    <property type="evidence" value="ECO:0007669"/>
    <property type="project" value="UniProtKB-KW"/>
</dbReference>
<dbReference type="EMBL" id="BMME01000001">
    <property type="protein sequence ID" value="GGJ98869.1"/>
    <property type="molecule type" value="Genomic_DNA"/>
</dbReference>
<keyword evidence="5 15" id="KW-0378">Hydrolase</keyword>
<dbReference type="SUPFAM" id="SSF50249">
    <property type="entry name" value="Nucleic acid-binding proteins"/>
    <property type="match status" value="1"/>
</dbReference>
<dbReference type="RefSeq" id="WP_370465097.1">
    <property type="nucleotide sequence ID" value="NZ_BMME01000001.1"/>
</dbReference>
<sequence length="706" mass="76022">MATPRRTRGTPAPGLAPDGATALSALAGVGPRVAEKLAARGLETLQDLWLQLPRGYEDRTALTPIRLLQPGVAAQVEGRVEAVERGFRYRPMLRVALGDDSRATLVLRFFHFRAAQAAQFQPGVRVRAYGTPRPGQRGLEIVHPSYTLLDDADASGLGDRLDPVYPAVEGVGPATMKRLIAQALDRLPGDEVLELLPPALLREHRLPGLRESLLTVHRPPRDADVGALLAGTHPAQRRLALEELLAHHISMRRQRIARRAHAATPLADPALAERLREQLPFALTAAQERVFAEVHADLGQPVPMLRLVQGDVGSGKTVVAAMAALMAVADGRQAALMAPTELLAEQHLGNLRAWLEPLGIEVAWLAGKVTGRARSRALADVADGRAQVVVGTHALMQQGVAFHDLALAIVDEQHRFGVHQRLALRDKGGEGGRVPHQLVMTATPIPRTLAMAAYADLDVSAIDELPPGRTPVQTVVMAEGRRPELIERIRAACAEGRQAYWVCTIIDESDEVVAQAAQATFEGLSAALPELRVGLVHGRMKAAEKQVAMRTFKEGGCDLLVATTVIEVGVDVPKASLMVIENAERLGLAQLHQLRGRVGRGSAASSCVLLYQPPLSAMARERLETMRETGDGFVIAEKDLELRGPGELLGTRQTGLAAFRVADLARDAGMLPLVHELGEGLLRDRPALAERLVERWVGGAARYASA</sequence>
<evidence type="ECO:0000256" key="15">
    <source>
        <dbReference type="RuleBase" id="RU363016"/>
    </source>
</evidence>
<evidence type="ECO:0000256" key="3">
    <source>
        <dbReference type="ARBA" id="ARBA00022741"/>
    </source>
</evidence>
<evidence type="ECO:0000256" key="10">
    <source>
        <dbReference type="ARBA" id="ARBA00023204"/>
    </source>
</evidence>
<comment type="catalytic activity">
    <reaction evidence="12 15">
        <text>Couples ATP hydrolysis with the unwinding of duplex DNA by translocating in the 3'-5' direction.</text>
        <dbReference type="EC" id="5.6.2.4"/>
    </reaction>
</comment>
<evidence type="ECO:0000259" key="17">
    <source>
        <dbReference type="PROSITE" id="PS51194"/>
    </source>
</evidence>
<dbReference type="Gene3D" id="2.40.50.140">
    <property type="entry name" value="Nucleic acid-binding proteins"/>
    <property type="match status" value="1"/>
</dbReference>
<evidence type="ECO:0000256" key="6">
    <source>
        <dbReference type="ARBA" id="ARBA00022806"/>
    </source>
</evidence>
<dbReference type="Pfam" id="PF00271">
    <property type="entry name" value="Helicase_C"/>
    <property type="match status" value="1"/>
</dbReference>
<comment type="caution">
    <text evidence="18">The sequence shown here is derived from an EMBL/GenBank/DDBJ whole genome shotgun (WGS) entry which is preliminary data.</text>
</comment>
<name>A0ABQ2E6X5_9GAMM</name>
<evidence type="ECO:0000256" key="12">
    <source>
        <dbReference type="ARBA" id="ARBA00034617"/>
    </source>
</evidence>
<dbReference type="InterPro" id="IPR027417">
    <property type="entry name" value="P-loop_NTPase"/>
</dbReference>
<dbReference type="Pfam" id="PF17191">
    <property type="entry name" value="RecG_wedge"/>
    <property type="match status" value="1"/>
</dbReference>
<dbReference type="Proteomes" id="UP000599009">
    <property type="component" value="Unassembled WGS sequence"/>
</dbReference>
<dbReference type="NCBIfam" id="NF008168">
    <property type="entry name" value="PRK10917.2-2"/>
    <property type="match status" value="1"/>
</dbReference>
<dbReference type="Pfam" id="PF19833">
    <property type="entry name" value="RecG_dom3_C"/>
    <property type="match status" value="1"/>
</dbReference>